<evidence type="ECO:0000259" key="9">
    <source>
        <dbReference type="Pfam" id="PF19305"/>
    </source>
</evidence>
<sequence>MSTRDLRSSVRPPPDPPMVAVADYVIDYRITSEEAFDTARYVLLDSLACAALAMDHAACVKHLGPLVPGADMRDGARVPFTRHALDPAQAAYNIGTQIRWLDFNDTWLAAEWGHPSDNLGAILAVADYLGRKAGANGANGPTVRDVLGYAIKAHEIQGCYALKNAFNRVGLDHVILVRLASAAVVTRMLGGGRDEVIAAVSHSWMDNGALRTYRHAPNTGPRKSWAAGDACRRAVVLALNARKGADTCPGALSTPVWGFYDVAFEGKPFEFERPFGSYVMENVLFKIAFPAEFHAQTAVECALRLHPEAVGRLDAIERIVLETQEAALRIIDKTGPLANPADRDHCLQYMVAVPLIFGRLTADDYDDAVAADPRIDALRIKMVVAENPAFTRDYHDPDKRSIGNSMQVIFKDGTSTERISIDYPLGHRRRRTEAVPLLMAKFEAAMRARLAPAQVDDLLELVATPATLDALPLTGFMARLTRV</sequence>
<dbReference type="Pfam" id="PF03972">
    <property type="entry name" value="MmgE_PrpD_N"/>
    <property type="match status" value="1"/>
</dbReference>
<reference evidence="11" key="1">
    <citation type="journal article" date="2019" name="Int. J. Syst. Evol. Microbiol.">
        <title>The Global Catalogue of Microorganisms (GCM) 10K type strain sequencing project: providing services to taxonomists for standard genome sequencing and annotation.</title>
        <authorList>
            <consortium name="The Broad Institute Genomics Platform"/>
            <consortium name="The Broad Institute Genome Sequencing Center for Infectious Disease"/>
            <person name="Wu L."/>
            <person name="Ma J."/>
        </authorList>
    </citation>
    <scope>NUCLEOTIDE SEQUENCE [LARGE SCALE GENOMIC DNA]</scope>
    <source>
        <strain evidence="11">KACC 11407</strain>
    </source>
</reference>
<evidence type="ECO:0000256" key="6">
    <source>
        <dbReference type="ARBA" id="ARBA00022532"/>
    </source>
</evidence>
<dbReference type="NCBIfam" id="TIGR02330">
    <property type="entry name" value="prpD"/>
    <property type="match status" value="1"/>
</dbReference>
<dbReference type="InterPro" id="IPR042188">
    <property type="entry name" value="MmgE/PrpD_sf_2"/>
</dbReference>
<dbReference type="InterPro" id="IPR045337">
    <property type="entry name" value="MmgE_PrpD_C"/>
</dbReference>
<dbReference type="GO" id="GO:0047547">
    <property type="term" value="F:2-methylcitrate dehydratase activity"/>
    <property type="evidence" value="ECO:0007669"/>
    <property type="project" value="UniProtKB-EC"/>
</dbReference>
<dbReference type="NCBIfam" id="NF006943">
    <property type="entry name" value="PRK09425.1"/>
    <property type="match status" value="1"/>
</dbReference>
<dbReference type="SUPFAM" id="SSF103378">
    <property type="entry name" value="2-methylcitrate dehydratase PrpD"/>
    <property type="match status" value="1"/>
</dbReference>
<gene>
    <name evidence="10" type="ORF">ACFPN1_07490</name>
</gene>
<dbReference type="Gene3D" id="1.10.4100.10">
    <property type="entry name" value="2-methylcitrate dehydratase PrpD"/>
    <property type="match status" value="1"/>
</dbReference>
<evidence type="ECO:0000313" key="10">
    <source>
        <dbReference type="EMBL" id="MFC5569903.1"/>
    </source>
</evidence>
<dbReference type="InterPro" id="IPR042183">
    <property type="entry name" value="MmgE/PrpD_sf_1"/>
</dbReference>
<feature type="domain" description="MmgE/PrpD N-terminal" evidence="8">
    <location>
        <begin position="21"/>
        <end position="271"/>
    </location>
</feature>
<comment type="pathway">
    <text evidence="2">Organic acid metabolism; propanoate degradation.</text>
</comment>
<dbReference type="PANTHER" id="PTHR16943:SF8">
    <property type="entry name" value="2-METHYLCITRATE DEHYDRATASE"/>
    <property type="match status" value="1"/>
</dbReference>
<evidence type="ECO:0000256" key="3">
    <source>
        <dbReference type="ARBA" id="ARBA00006174"/>
    </source>
</evidence>
<evidence type="ECO:0000256" key="1">
    <source>
        <dbReference type="ARBA" id="ARBA00000096"/>
    </source>
</evidence>
<dbReference type="InterPro" id="IPR012705">
    <property type="entry name" value="2Me_IsoCit_deHydtase_PrpD"/>
</dbReference>
<evidence type="ECO:0000256" key="5">
    <source>
        <dbReference type="ARBA" id="ARBA00017240"/>
    </source>
</evidence>
<evidence type="ECO:0000313" key="11">
    <source>
        <dbReference type="Proteomes" id="UP001596036"/>
    </source>
</evidence>
<comment type="caution">
    <text evidence="10">The sequence shown here is derived from an EMBL/GenBank/DDBJ whole genome shotgun (WGS) entry which is preliminary data.</text>
</comment>
<protein>
    <recommendedName>
        <fullName evidence="5">2-methylcitrate dehydratase</fullName>
        <ecNumber evidence="4">4.2.1.79</ecNumber>
    </recommendedName>
</protein>
<name>A0ABW0SLC1_9GAMM</name>
<evidence type="ECO:0000256" key="7">
    <source>
        <dbReference type="ARBA" id="ARBA00023239"/>
    </source>
</evidence>
<dbReference type="InterPro" id="IPR045336">
    <property type="entry name" value="MmgE_PrpD_N"/>
</dbReference>
<dbReference type="InterPro" id="IPR036148">
    <property type="entry name" value="MmgE/PrpD_sf"/>
</dbReference>
<evidence type="ECO:0000256" key="2">
    <source>
        <dbReference type="ARBA" id="ARBA00005026"/>
    </source>
</evidence>
<keyword evidence="7 10" id="KW-0456">Lyase</keyword>
<dbReference type="RefSeq" id="WP_386754233.1">
    <property type="nucleotide sequence ID" value="NZ_JBHSNM010000002.1"/>
</dbReference>
<comment type="similarity">
    <text evidence="3">Belongs to the PrpD family.</text>
</comment>
<evidence type="ECO:0000256" key="4">
    <source>
        <dbReference type="ARBA" id="ARBA00013124"/>
    </source>
</evidence>
<dbReference type="InterPro" id="IPR005656">
    <property type="entry name" value="MmgE_PrpD"/>
</dbReference>
<dbReference type="GO" id="GO:0003994">
    <property type="term" value="F:aconitate hydratase activity"/>
    <property type="evidence" value="ECO:0007669"/>
    <property type="project" value="UniProtKB-EC"/>
</dbReference>
<evidence type="ECO:0000259" key="8">
    <source>
        <dbReference type="Pfam" id="PF03972"/>
    </source>
</evidence>
<proteinExistence type="inferred from homology"/>
<dbReference type="EC" id="4.2.1.79" evidence="4"/>
<feature type="domain" description="MmgE/PrpD C-terminal" evidence="9">
    <location>
        <begin position="289"/>
        <end position="459"/>
    </location>
</feature>
<dbReference type="PANTHER" id="PTHR16943">
    <property type="entry name" value="2-METHYLCITRATE DEHYDRATASE-RELATED"/>
    <property type="match status" value="1"/>
</dbReference>
<dbReference type="Gene3D" id="3.30.1330.120">
    <property type="entry name" value="2-methylcitrate dehydratase PrpD"/>
    <property type="match status" value="1"/>
</dbReference>
<dbReference type="Pfam" id="PF19305">
    <property type="entry name" value="MmgE_PrpD_C"/>
    <property type="match status" value="1"/>
</dbReference>
<keyword evidence="11" id="KW-1185">Reference proteome</keyword>
<dbReference type="Proteomes" id="UP001596036">
    <property type="component" value="Unassembled WGS sequence"/>
</dbReference>
<dbReference type="EMBL" id="JBHSNM010000002">
    <property type="protein sequence ID" value="MFC5569903.1"/>
    <property type="molecule type" value="Genomic_DNA"/>
</dbReference>
<keyword evidence="6" id="KW-0816">Tricarboxylic acid cycle</keyword>
<organism evidence="10 11">
    <name type="scientific">Lysobacter yangpyeongensis</name>
    <dbReference type="NCBI Taxonomy" id="346182"/>
    <lineage>
        <taxon>Bacteria</taxon>
        <taxon>Pseudomonadati</taxon>
        <taxon>Pseudomonadota</taxon>
        <taxon>Gammaproteobacteria</taxon>
        <taxon>Lysobacterales</taxon>
        <taxon>Lysobacteraceae</taxon>
        <taxon>Lysobacter</taxon>
    </lineage>
</organism>
<accession>A0ABW0SLC1</accession>
<comment type="catalytic activity">
    <reaction evidence="1">
        <text>(2S,3S)-2-methylcitrate = 2-methyl-cis-aconitate + H2O</text>
        <dbReference type="Rhea" id="RHEA:17725"/>
        <dbReference type="ChEBI" id="CHEBI:15377"/>
        <dbReference type="ChEBI" id="CHEBI:57872"/>
        <dbReference type="ChEBI" id="CHEBI:58853"/>
        <dbReference type="EC" id="4.2.1.79"/>
    </reaction>
</comment>